<feature type="transmembrane region" description="Helical" evidence="1">
    <location>
        <begin position="97"/>
        <end position="116"/>
    </location>
</feature>
<dbReference type="EMBL" id="REGN01007026">
    <property type="protein sequence ID" value="RNA07476.1"/>
    <property type="molecule type" value="Genomic_DNA"/>
</dbReference>
<comment type="caution">
    <text evidence="2">The sequence shown here is derived from an EMBL/GenBank/DDBJ whole genome shotgun (WGS) entry which is preliminary data.</text>
</comment>
<keyword evidence="1" id="KW-0472">Membrane</keyword>
<sequence length="292" mass="34085">MFRSAWRFSAGTGACRPWWSCSWIVAARGATAVDHDRKELVVAVLLGRCIRQVLFDIESLWKGDYRADFEPGHGSVVEVESLQLQGKNVGKRFELEALVSGAFLLACFAVVLVVFVEDFGLNERVQRLFHTLECFVRTEWSDAKRHLLNPFIQVNFYVFKKYYQKLFSLNFLKIISIVYDTRNIEYLNNYYNIFAKLIIIDNCTYIFKNLKNTNFQTFHHRTSLDRAPGHRAVEMRLHCSNQMKLLSHEFELTFFSMSADSEIDAVVDKECSFSYLLVHLKLHPRILRTEKL</sequence>
<keyword evidence="1" id="KW-0812">Transmembrane</keyword>
<evidence type="ECO:0000313" key="2">
    <source>
        <dbReference type="EMBL" id="RNA07476.1"/>
    </source>
</evidence>
<evidence type="ECO:0000256" key="1">
    <source>
        <dbReference type="SAM" id="Phobius"/>
    </source>
</evidence>
<protein>
    <submittedName>
        <fullName evidence="2">Uncharacterized protein</fullName>
    </submittedName>
</protein>
<accession>A0A3M7Q7U1</accession>
<reference evidence="2 3" key="1">
    <citation type="journal article" date="2018" name="Sci. Rep.">
        <title>Genomic signatures of local adaptation to the degree of environmental predictability in rotifers.</title>
        <authorList>
            <person name="Franch-Gras L."/>
            <person name="Hahn C."/>
            <person name="Garcia-Roger E.M."/>
            <person name="Carmona M.J."/>
            <person name="Serra M."/>
            <person name="Gomez A."/>
        </authorList>
    </citation>
    <scope>NUCLEOTIDE SEQUENCE [LARGE SCALE GENOMIC DNA]</scope>
    <source>
        <strain evidence="2">HYR1</strain>
    </source>
</reference>
<dbReference type="AlphaFoldDB" id="A0A3M7Q7U1"/>
<keyword evidence="3" id="KW-1185">Reference proteome</keyword>
<name>A0A3M7Q7U1_BRAPC</name>
<proteinExistence type="predicted"/>
<gene>
    <name evidence="2" type="ORF">BpHYR1_028166</name>
</gene>
<dbReference type="Proteomes" id="UP000276133">
    <property type="component" value="Unassembled WGS sequence"/>
</dbReference>
<keyword evidence="1" id="KW-1133">Transmembrane helix</keyword>
<evidence type="ECO:0000313" key="3">
    <source>
        <dbReference type="Proteomes" id="UP000276133"/>
    </source>
</evidence>
<organism evidence="2 3">
    <name type="scientific">Brachionus plicatilis</name>
    <name type="common">Marine rotifer</name>
    <name type="synonym">Brachionus muelleri</name>
    <dbReference type="NCBI Taxonomy" id="10195"/>
    <lineage>
        <taxon>Eukaryota</taxon>
        <taxon>Metazoa</taxon>
        <taxon>Spiralia</taxon>
        <taxon>Gnathifera</taxon>
        <taxon>Rotifera</taxon>
        <taxon>Eurotatoria</taxon>
        <taxon>Monogononta</taxon>
        <taxon>Pseudotrocha</taxon>
        <taxon>Ploima</taxon>
        <taxon>Brachionidae</taxon>
        <taxon>Brachionus</taxon>
    </lineage>
</organism>